<comment type="caution">
    <text evidence="1">The sequence shown here is derived from an EMBL/GenBank/DDBJ whole genome shotgun (WGS) entry which is preliminary data.</text>
</comment>
<proteinExistence type="predicted"/>
<dbReference type="Proteomes" id="UP000317650">
    <property type="component" value="Chromosome 4"/>
</dbReference>
<organism evidence="1 2">
    <name type="scientific">Musa balbisiana</name>
    <name type="common">Banana</name>
    <dbReference type="NCBI Taxonomy" id="52838"/>
    <lineage>
        <taxon>Eukaryota</taxon>
        <taxon>Viridiplantae</taxon>
        <taxon>Streptophyta</taxon>
        <taxon>Embryophyta</taxon>
        <taxon>Tracheophyta</taxon>
        <taxon>Spermatophyta</taxon>
        <taxon>Magnoliopsida</taxon>
        <taxon>Liliopsida</taxon>
        <taxon>Zingiberales</taxon>
        <taxon>Musaceae</taxon>
        <taxon>Musa</taxon>
    </lineage>
</organism>
<protein>
    <submittedName>
        <fullName evidence="1">Uncharacterized protein</fullName>
    </submittedName>
</protein>
<keyword evidence="2" id="KW-1185">Reference proteome</keyword>
<accession>A0A4S8KFX2</accession>
<name>A0A4S8KFX2_MUSBA</name>
<gene>
    <name evidence="1" type="ORF">C4D60_Mb04t30490</name>
</gene>
<evidence type="ECO:0000313" key="1">
    <source>
        <dbReference type="EMBL" id="THU74167.1"/>
    </source>
</evidence>
<sequence length="63" mass="7193">MSIAFRGERLQESLQRCEEEPPSSAWRAPALFLLAGIVRRSPPRPLRISRRWPRAPIVAVGTR</sequence>
<reference evidence="1 2" key="1">
    <citation type="journal article" date="2019" name="Nat. Plants">
        <title>Genome sequencing of Musa balbisiana reveals subgenome evolution and function divergence in polyploid bananas.</title>
        <authorList>
            <person name="Yao X."/>
        </authorList>
    </citation>
    <scope>NUCLEOTIDE SEQUENCE [LARGE SCALE GENOMIC DNA]</scope>
    <source>
        <strain evidence="2">cv. DH-PKW</strain>
        <tissue evidence="1">Leaves</tissue>
    </source>
</reference>
<evidence type="ECO:0000313" key="2">
    <source>
        <dbReference type="Proteomes" id="UP000317650"/>
    </source>
</evidence>
<dbReference type="EMBL" id="PYDT01000001">
    <property type="protein sequence ID" value="THU74167.1"/>
    <property type="molecule type" value="Genomic_DNA"/>
</dbReference>
<dbReference type="AlphaFoldDB" id="A0A4S8KFX2"/>